<sequence>MMLLDEIQTVTAGSSAGSDIKRPPARGLAAASSSATSPSLAEWQPTGDERSAETDNVDMQQLERSLDDLSRTLEAKGAALKFEIVSDQGVVQVEVSEKNSNKVLMRIPPEGVLRVGKDGGMTLGGLLNRQF</sequence>
<keyword evidence="2" id="KW-0966">Cell projection</keyword>
<organism evidence="2 3">
    <name type="scientific">Nitratidesulfovibrio liaohensis</name>
    <dbReference type="NCBI Taxonomy" id="2604158"/>
    <lineage>
        <taxon>Bacteria</taxon>
        <taxon>Pseudomonadati</taxon>
        <taxon>Thermodesulfobacteriota</taxon>
        <taxon>Desulfovibrionia</taxon>
        <taxon>Desulfovibrionales</taxon>
        <taxon>Desulfovibrionaceae</taxon>
        <taxon>Nitratidesulfovibrio</taxon>
    </lineage>
</organism>
<keyword evidence="2" id="KW-0969">Cilium</keyword>
<dbReference type="InterPro" id="IPR035924">
    <property type="entry name" value="FlaG-like_sf"/>
</dbReference>
<dbReference type="RefSeq" id="WP_309541776.1">
    <property type="nucleotide sequence ID" value="NZ_CP133659.1"/>
</dbReference>
<reference evidence="2" key="1">
    <citation type="submission" date="2023-09" db="EMBL/GenBank/DDBJ databases">
        <authorList>
            <consortium name="CW5 consortium"/>
            <person name="Lu C.-W."/>
        </authorList>
    </citation>
    <scope>NUCLEOTIDE SEQUENCE</scope>
    <source>
        <strain evidence="2">KPS</strain>
    </source>
</reference>
<feature type="compositionally biased region" description="Polar residues" evidence="1">
    <location>
        <begin position="8"/>
        <end position="17"/>
    </location>
</feature>
<name>A0ABY9R244_9BACT</name>
<keyword evidence="2" id="KW-0282">Flagellum</keyword>
<feature type="region of interest" description="Disordered" evidence="1">
    <location>
        <begin position="1"/>
        <end position="56"/>
    </location>
</feature>
<dbReference type="Gene3D" id="3.30.160.170">
    <property type="entry name" value="FlaG-like"/>
    <property type="match status" value="1"/>
</dbReference>
<accession>A0ABY9R244</accession>
<dbReference type="InterPro" id="IPR005186">
    <property type="entry name" value="FlaG"/>
</dbReference>
<protein>
    <submittedName>
        <fullName evidence="2">Flagellar protein FlaG</fullName>
    </submittedName>
</protein>
<dbReference type="Proteomes" id="UP001180616">
    <property type="component" value="Chromosome"/>
</dbReference>
<dbReference type="EMBL" id="CP133659">
    <property type="protein sequence ID" value="WMW65828.1"/>
    <property type="molecule type" value="Genomic_DNA"/>
</dbReference>
<evidence type="ECO:0000256" key="1">
    <source>
        <dbReference type="SAM" id="MobiDB-lite"/>
    </source>
</evidence>
<feature type="compositionally biased region" description="Low complexity" evidence="1">
    <location>
        <begin position="29"/>
        <end position="41"/>
    </location>
</feature>
<gene>
    <name evidence="2" type="ORF">KPS_000341</name>
</gene>
<dbReference type="Pfam" id="PF03646">
    <property type="entry name" value="FlaG"/>
    <property type="match status" value="1"/>
</dbReference>
<keyword evidence="3" id="KW-1185">Reference proteome</keyword>
<dbReference type="SUPFAM" id="SSF160214">
    <property type="entry name" value="FlaG-like"/>
    <property type="match status" value="1"/>
</dbReference>
<proteinExistence type="predicted"/>
<evidence type="ECO:0000313" key="3">
    <source>
        <dbReference type="Proteomes" id="UP001180616"/>
    </source>
</evidence>
<evidence type="ECO:0000313" key="2">
    <source>
        <dbReference type="EMBL" id="WMW65828.1"/>
    </source>
</evidence>